<proteinExistence type="predicted"/>
<organism evidence="2 3">
    <name type="scientific">Nocardia vinacea</name>
    <dbReference type="NCBI Taxonomy" id="96468"/>
    <lineage>
        <taxon>Bacteria</taxon>
        <taxon>Bacillati</taxon>
        <taxon>Actinomycetota</taxon>
        <taxon>Actinomycetes</taxon>
        <taxon>Mycobacteriales</taxon>
        <taxon>Nocardiaceae</taxon>
        <taxon>Nocardia</taxon>
    </lineage>
</organism>
<keyword evidence="1" id="KW-1133">Transmembrane helix</keyword>
<dbReference type="Proteomes" id="UP001432062">
    <property type="component" value="Chromosome"/>
</dbReference>
<keyword evidence="1" id="KW-0472">Membrane</keyword>
<evidence type="ECO:0000313" key="2">
    <source>
        <dbReference type="EMBL" id="WUV48628.1"/>
    </source>
</evidence>
<feature type="transmembrane region" description="Helical" evidence="1">
    <location>
        <begin position="17"/>
        <end position="37"/>
    </location>
</feature>
<name>A0ABZ1YZL6_9NOCA</name>
<protein>
    <submittedName>
        <fullName evidence="2">Uncharacterized protein</fullName>
    </submittedName>
</protein>
<keyword evidence="1" id="KW-0812">Transmembrane</keyword>
<reference evidence="2" key="1">
    <citation type="submission" date="2022-10" db="EMBL/GenBank/DDBJ databases">
        <title>The complete genomes of actinobacterial strains from the NBC collection.</title>
        <authorList>
            <person name="Joergensen T.S."/>
            <person name="Alvarez Arevalo M."/>
            <person name="Sterndorff E.B."/>
            <person name="Faurdal D."/>
            <person name="Vuksanovic O."/>
            <person name="Mourched A.-S."/>
            <person name="Charusanti P."/>
            <person name="Shaw S."/>
            <person name="Blin K."/>
            <person name="Weber T."/>
        </authorList>
    </citation>
    <scope>NUCLEOTIDE SEQUENCE</scope>
    <source>
        <strain evidence="2">NBC_01482</strain>
    </source>
</reference>
<keyword evidence="3" id="KW-1185">Reference proteome</keyword>
<gene>
    <name evidence="2" type="ORF">OG563_10795</name>
</gene>
<dbReference type="EMBL" id="CP109441">
    <property type="protein sequence ID" value="WUV48628.1"/>
    <property type="molecule type" value="Genomic_DNA"/>
</dbReference>
<accession>A0ABZ1YZL6</accession>
<sequence>MTAEAWFPTEGDLHLRIWMSGVVFDYTATVAAVHNLIHDWRRKRWCTIELIRETVEDCRLLPRLPCERLFLGP</sequence>
<dbReference type="RefSeq" id="WP_327093440.1">
    <property type="nucleotide sequence ID" value="NZ_CP109149.1"/>
</dbReference>
<evidence type="ECO:0000313" key="3">
    <source>
        <dbReference type="Proteomes" id="UP001432062"/>
    </source>
</evidence>
<evidence type="ECO:0000256" key="1">
    <source>
        <dbReference type="SAM" id="Phobius"/>
    </source>
</evidence>